<reference evidence="1 2" key="1">
    <citation type="submission" date="2020-04" db="EMBL/GenBank/DDBJ databases">
        <authorList>
            <person name="Wallbank WR R."/>
            <person name="Pardo Diaz C."/>
            <person name="Kozak K."/>
            <person name="Martin S."/>
            <person name="Jiggins C."/>
            <person name="Moest M."/>
            <person name="Warren A I."/>
            <person name="Byers J.R.P. K."/>
            <person name="Montejo-Kovacevich G."/>
            <person name="Yen C E."/>
        </authorList>
    </citation>
    <scope>NUCLEOTIDE SEQUENCE [LARGE SCALE GENOMIC DNA]</scope>
</reference>
<gene>
    <name evidence="1" type="ORF">APLA_LOCUS15822</name>
</gene>
<dbReference type="Proteomes" id="UP000494256">
    <property type="component" value="Unassembled WGS sequence"/>
</dbReference>
<proteinExistence type="predicted"/>
<evidence type="ECO:0000313" key="2">
    <source>
        <dbReference type="Proteomes" id="UP000494256"/>
    </source>
</evidence>
<sequence>MGIPDTNQKGVGCSHRSRRGVRDGWEEEGCEASTCGLQPGERTSLTHLGPYFHRGDNTPADMIASYDSFICRCVTNSNIAICHQRCVVPMSTTLSNGEFSKVVFTTWWRSTAPEFYFRPRQGDQYVSGNELLTSSSELGRRASATTPTPSVHPCHTPFSNANFISKSTSLCSIAK</sequence>
<name>A0A8S1BDS6_ARCPL</name>
<accession>A0A8S1BDS6</accession>
<dbReference type="AlphaFoldDB" id="A0A8S1BDS6"/>
<dbReference type="EMBL" id="CADEBD010000530">
    <property type="protein sequence ID" value="CAB3257156.1"/>
    <property type="molecule type" value="Genomic_DNA"/>
</dbReference>
<evidence type="ECO:0000313" key="1">
    <source>
        <dbReference type="EMBL" id="CAB3257156.1"/>
    </source>
</evidence>
<comment type="caution">
    <text evidence="1">The sequence shown here is derived from an EMBL/GenBank/DDBJ whole genome shotgun (WGS) entry which is preliminary data.</text>
</comment>
<organism evidence="1 2">
    <name type="scientific">Arctia plantaginis</name>
    <name type="common">Wood tiger moth</name>
    <name type="synonym">Phalaena plantaginis</name>
    <dbReference type="NCBI Taxonomy" id="874455"/>
    <lineage>
        <taxon>Eukaryota</taxon>
        <taxon>Metazoa</taxon>
        <taxon>Ecdysozoa</taxon>
        <taxon>Arthropoda</taxon>
        <taxon>Hexapoda</taxon>
        <taxon>Insecta</taxon>
        <taxon>Pterygota</taxon>
        <taxon>Neoptera</taxon>
        <taxon>Endopterygota</taxon>
        <taxon>Lepidoptera</taxon>
        <taxon>Glossata</taxon>
        <taxon>Ditrysia</taxon>
        <taxon>Noctuoidea</taxon>
        <taxon>Erebidae</taxon>
        <taxon>Arctiinae</taxon>
        <taxon>Arctia</taxon>
    </lineage>
</organism>
<protein>
    <submittedName>
        <fullName evidence="1">Uncharacterized protein</fullName>
    </submittedName>
</protein>
<dbReference type="OrthoDB" id="7259705at2759"/>